<organism evidence="1 2">
    <name type="scientific">Melia azedarach</name>
    <name type="common">Chinaberry tree</name>
    <dbReference type="NCBI Taxonomy" id="155640"/>
    <lineage>
        <taxon>Eukaryota</taxon>
        <taxon>Viridiplantae</taxon>
        <taxon>Streptophyta</taxon>
        <taxon>Embryophyta</taxon>
        <taxon>Tracheophyta</taxon>
        <taxon>Spermatophyta</taxon>
        <taxon>Magnoliopsida</taxon>
        <taxon>eudicotyledons</taxon>
        <taxon>Gunneridae</taxon>
        <taxon>Pentapetalae</taxon>
        <taxon>rosids</taxon>
        <taxon>malvids</taxon>
        <taxon>Sapindales</taxon>
        <taxon>Meliaceae</taxon>
        <taxon>Melia</taxon>
    </lineage>
</organism>
<evidence type="ECO:0000313" key="2">
    <source>
        <dbReference type="Proteomes" id="UP001164539"/>
    </source>
</evidence>
<sequence length="86" mass="9594">MLGTDGVDWSPPRALRTEEIPQIVNHFRLAARNAIEAGFDGVEIHGANGRSRKRQNRSIPWKPGKPMSFSPGNMLSTKRKGNLKLE</sequence>
<comment type="caution">
    <text evidence="1">The sequence shown here is derived from an EMBL/GenBank/DDBJ whole genome shotgun (WGS) entry which is preliminary data.</text>
</comment>
<keyword evidence="2" id="KW-1185">Reference proteome</keyword>
<gene>
    <name evidence="1" type="ORF">OWV82_012306</name>
</gene>
<evidence type="ECO:0000313" key="1">
    <source>
        <dbReference type="EMBL" id="KAJ4717419.1"/>
    </source>
</evidence>
<accession>A0ACC1Y3A5</accession>
<protein>
    <submittedName>
        <fullName evidence="1">12-oxophytodienoate reductase</fullName>
    </submittedName>
</protein>
<reference evidence="1 2" key="1">
    <citation type="journal article" date="2023" name="Science">
        <title>Complex scaffold remodeling in plant triterpene biosynthesis.</title>
        <authorList>
            <person name="De La Pena R."/>
            <person name="Hodgson H."/>
            <person name="Liu J.C."/>
            <person name="Stephenson M.J."/>
            <person name="Martin A.C."/>
            <person name="Owen C."/>
            <person name="Harkess A."/>
            <person name="Leebens-Mack J."/>
            <person name="Jimenez L.E."/>
            <person name="Osbourn A."/>
            <person name="Sattely E.S."/>
        </authorList>
    </citation>
    <scope>NUCLEOTIDE SEQUENCE [LARGE SCALE GENOMIC DNA]</scope>
    <source>
        <strain evidence="2">cv. JPN11</strain>
        <tissue evidence="1">Leaf</tissue>
    </source>
</reference>
<name>A0ACC1Y3A5_MELAZ</name>
<proteinExistence type="predicted"/>
<dbReference type="Proteomes" id="UP001164539">
    <property type="component" value="Chromosome 6"/>
</dbReference>
<dbReference type="EMBL" id="CM051399">
    <property type="protein sequence ID" value="KAJ4717419.1"/>
    <property type="molecule type" value="Genomic_DNA"/>
</dbReference>